<dbReference type="Proteomes" id="UP000308671">
    <property type="component" value="Unassembled WGS sequence"/>
</dbReference>
<reference evidence="2 3" key="1">
    <citation type="submission" date="2017-12" db="EMBL/GenBank/DDBJ databases">
        <title>Comparative genomics of Botrytis spp.</title>
        <authorList>
            <person name="Valero-Jimenez C.A."/>
            <person name="Tapia P."/>
            <person name="Veloso J."/>
            <person name="Silva-Moreno E."/>
            <person name="Staats M."/>
            <person name="Valdes J.H."/>
            <person name="Van Kan J.A.L."/>
        </authorList>
    </citation>
    <scope>NUCLEOTIDE SEQUENCE [LARGE SCALE GENOMIC DNA]</scope>
    <source>
        <strain evidence="2 3">MUCL435</strain>
    </source>
</reference>
<gene>
    <name evidence="2" type="ORF">BGAL_0588g00080</name>
</gene>
<comment type="caution">
    <text evidence="2">The sequence shown here is derived from an EMBL/GenBank/DDBJ whole genome shotgun (WGS) entry which is preliminary data.</text>
</comment>
<dbReference type="EMBL" id="PQXL01000587">
    <property type="protein sequence ID" value="THV44730.1"/>
    <property type="molecule type" value="Genomic_DNA"/>
</dbReference>
<evidence type="ECO:0000313" key="2">
    <source>
        <dbReference type="EMBL" id="THV44730.1"/>
    </source>
</evidence>
<evidence type="ECO:0000313" key="3">
    <source>
        <dbReference type="Proteomes" id="UP000308671"/>
    </source>
</evidence>
<dbReference type="Pfam" id="PF20150">
    <property type="entry name" value="2EXR"/>
    <property type="match status" value="1"/>
</dbReference>
<name>A0A4S8QJK9_9HELO</name>
<sequence length="355" mass="41795">MENFQDLSNMALEVHRMLDIQDLPSLTLDIKQDFTGSTLASQVKLEDPDPAKTSSQDIALFKQFSLFPVEIRNKIWGFTAQPRLVKDKFCRMRLKLEPLAPLNIVPYDTMPGSFRACFESKEEVTKSYEQIGMTGEECAARGIALERTPQHLSPCAPLVPFNKELDVLSFDSLYTMSASSPRTRLSAELWLLQFNTPFRPWWQPWRISTTPILQPWLINPWDIKRVQITPLSLLSPDDRENDLNYRNNYFEFWDRIFVNFVFQDLEEFIIQDLDCNLPHRHMIHSIENQDVWRNIISRMFRVERSHNEFANMRAGSQFKFPKIIFRQGSKISKPCEYCRAASKRIKEDKKYNRRD</sequence>
<dbReference type="OrthoDB" id="3473305at2759"/>
<proteinExistence type="predicted"/>
<organism evidence="2 3">
    <name type="scientific">Botrytis galanthina</name>
    <dbReference type="NCBI Taxonomy" id="278940"/>
    <lineage>
        <taxon>Eukaryota</taxon>
        <taxon>Fungi</taxon>
        <taxon>Dikarya</taxon>
        <taxon>Ascomycota</taxon>
        <taxon>Pezizomycotina</taxon>
        <taxon>Leotiomycetes</taxon>
        <taxon>Helotiales</taxon>
        <taxon>Sclerotiniaceae</taxon>
        <taxon>Botrytis</taxon>
    </lineage>
</organism>
<feature type="domain" description="2EXR" evidence="1">
    <location>
        <begin position="61"/>
        <end position="168"/>
    </location>
</feature>
<dbReference type="InterPro" id="IPR045518">
    <property type="entry name" value="2EXR"/>
</dbReference>
<evidence type="ECO:0000259" key="1">
    <source>
        <dbReference type="Pfam" id="PF20150"/>
    </source>
</evidence>
<protein>
    <recommendedName>
        <fullName evidence="1">2EXR domain-containing protein</fullName>
    </recommendedName>
</protein>
<keyword evidence="3" id="KW-1185">Reference proteome</keyword>
<dbReference type="AlphaFoldDB" id="A0A4S8QJK9"/>
<accession>A0A4S8QJK9</accession>